<dbReference type="Gene3D" id="3.30.450.20">
    <property type="entry name" value="PAS domain"/>
    <property type="match status" value="1"/>
</dbReference>
<keyword evidence="4" id="KW-1003">Cell membrane</keyword>
<dbReference type="NCBIfam" id="TIGR00254">
    <property type="entry name" value="GGDEF"/>
    <property type="match status" value="1"/>
</dbReference>
<dbReference type="InterPro" id="IPR029787">
    <property type="entry name" value="Nucleotide_cyclase"/>
</dbReference>
<gene>
    <name evidence="11" type="ORF">Ga0061065_103157</name>
</gene>
<dbReference type="EC" id="2.7.7.65" evidence="3"/>
<keyword evidence="12" id="KW-1185">Reference proteome</keyword>
<feature type="transmembrane region" description="Helical" evidence="9">
    <location>
        <begin position="317"/>
        <end position="339"/>
    </location>
</feature>
<dbReference type="RefSeq" id="WP_055462270.1">
    <property type="nucleotide sequence ID" value="NZ_CYHG01000003.1"/>
</dbReference>
<organism evidence="11 12">
    <name type="scientific">Marinomonas fungiae</name>
    <dbReference type="NCBI Taxonomy" id="1137284"/>
    <lineage>
        <taxon>Bacteria</taxon>
        <taxon>Pseudomonadati</taxon>
        <taxon>Pseudomonadota</taxon>
        <taxon>Gammaproteobacteria</taxon>
        <taxon>Oceanospirillales</taxon>
        <taxon>Oceanospirillaceae</taxon>
        <taxon>Marinomonas</taxon>
    </lineage>
</organism>
<evidence type="ECO:0000256" key="6">
    <source>
        <dbReference type="ARBA" id="ARBA00022989"/>
    </source>
</evidence>
<dbReference type="CDD" id="cd18773">
    <property type="entry name" value="PDC1_HK_sensor"/>
    <property type="match status" value="1"/>
</dbReference>
<dbReference type="GO" id="GO:0005886">
    <property type="term" value="C:plasma membrane"/>
    <property type="evidence" value="ECO:0007669"/>
    <property type="project" value="UniProtKB-SubCell"/>
</dbReference>
<proteinExistence type="predicted"/>
<evidence type="ECO:0000256" key="3">
    <source>
        <dbReference type="ARBA" id="ARBA00012528"/>
    </source>
</evidence>
<dbReference type="Proteomes" id="UP000182769">
    <property type="component" value="Unassembled WGS sequence"/>
</dbReference>
<name>A0A0K6IIZ6_9GAMM</name>
<dbReference type="InterPro" id="IPR033479">
    <property type="entry name" value="dCache_1"/>
</dbReference>
<evidence type="ECO:0000256" key="7">
    <source>
        <dbReference type="ARBA" id="ARBA00023136"/>
    </source>
</evidence>
<evidence type="ECO:0000313" key="11">
    <source>
        <dbReference type="EMBL" id="CUB03307.1"/>
    </source>
</evidence>
<dbReference type="CDD" id="cd01949">
    <property type="entry name" value="GGDEF"/>
    <property type="match status" value="1"/>
</dbReference>
<evidence type="ECO:0000256" key="5">
    <source>
        <dbReference type="ARBA" id="ARBA00022692"/>
    </source>
</evidence>
<comment type="cofactor">
    <cofactor evidence="1">
        <name>Mg(2+)</name>
        <dbReference type="ChEBI" id="CHEBI:18420"/>
    </cofactor>
</comment>
<evidence type="ECO:0000256" key="9">
    <source>
        <dbReference type="SAM" id="Phobius"/>
    </source>
</evidence>
<dbReference type="InterPro" id="IPR043128">
    <property type="entry name" value="Rev_trsase/Diguanyl_cyclase"/>
</dbReference>
<evidence type="ECO:0000259" key="10">
    <source>
        <dbReference type="PROSITE" id="PS50887"/>
    </source>
</evidence>
<dbReference type="FunFam" id="3.30.70.270:FF:000001">
    <property type="entry name" value="Diguanylate cyclase domain protein"/>
    <property type="match status" value="1"/>
</dbReference>
<reference evidence="12" key="1">
    <citation type="submission" date="2015-08" db="EMBL/GenBank/DDBJ databases">
        <authorList>
            <person name="Varghese N."/>
        </authorList>
    </citation>
    <scope>NUCLEOTIDE SEQUENCE [LARGE SCALE GENOMIC DNA]</scope>
    <source>
        <strain evidence="12">JCM 18476</strain>
    </source>
</reference>
<dbReference type="InterPro" id="IPR029151">
    <property type="entry name" value="Sensor-like_sf"/>
</dbReference>
<dbReference type="CDD" id="cd12912">
    <property type="entry name" value="PDC2_MCP_like"/>
    <property type="match status" value="1"/>
</dbReference>
<evidence type="ECO:0000256" key="8">
    <source>
        <dbReference type="ARBA" id="ARBA00034247"/>
    </source>
</evidence>
<dbReference type="SMART" id="SM00267">
    <property type="entry name" value="GGDEF"/>
    <property type="match status" value="1"/>
</dbReference>
<dbReference type="Gene3D" id="6.10.340.10">
    <property type="match status" value="1"/>
</dbReference>
<dbReference type="EMBL" id="CYHG01000003">
    <property type="protein sequence ID" value="CUB03307.1"/>
    <property type="molecule type" value="Genomic_DNA"/>
</dbReference>
<evidence type="ECO:0000256" key="1">
    <source>
        <dbReference type="ARBA" id="ARBA00001946"/>
    </source>
</evidence>
<evidence type="ECO:0000256" key="4">
    <source>
        <dbReference type="ARBA" id="ARBA00022475"/>
    </source>
</evidence>
<dbReference type="InterPro" id="IPR050469">
    <property type="entry name" value="Diguanylate_Cyclase"/>
</dbReference>
<keyword evidence="7 9" id="KW-0472">Membrane</keyword>
<dbReference type="PANTHER" id="PTHR45138:SF9">
    <property type="entry name" value="DIGUANYLATE CYCLASE DGCM-RELATED"/>
    <property type="match status" value="1"/>
</dbReference>
<protein>
    <recommendedName>
        <fullName evidence="3">diguanylate cyclase</fullName>
        <ecNumber evidence="3">2.7.7.65</ecNumber>
    </recommendedName>
</protein>
<evidence type="ECO:0000256" key="2">
    <source>
        <dbReference type="ARBA" id="ARBA00004651"/>
    </source>
</evidence>
<dbReference type="OrthoDB" id="5496380at2"/>
<accession>A0A0K6IIZ6</accession>
<dbReference type="PANTHER" id="PTHR45138">
    <property type="entry name" value="REGULATORY COMPONENTS OF SENSORY TRANSDUCTION SYSTEM"/>
    <property type="match status" value="1"/>
</dbReference>
<dbReference type="SUPFAM" id="SSF55073">
    <property type="entry name" value="Nucleotide cyclase"/>
    <property type="match status" value="1"/>
</dbReference>
<dbReference type="AlphaFoldDB" id="A0A0K6IIZ6"/>
<dbReference type="Gene3D" id="3.30.70.270">
    <property type="match status" value="1"/>
</dbReference>
<dbReference type="PROSITE" id="PS50887">
    <property type="entry name" value="GGDEF"/>
    <property type="match status" value="1"/>
</dbReference>
<feature type="transmembrane region" description="Helical" evidence="9">
    <location>
        <begin position="44"/>
        <end position="68"/>
    </location>
</feature>
<keyword evidence="6 9" id="KW-1133">Transmembrane helix</keyword>
<dbReference type="Pfam" id="PF00990">
    <property type="entry name" value="GGDEF"/>
    <property type="match status" value="1"/>
</dbReference>
<keyword evidence="5 9" id="KW-0812">Transmembrane</keyword>
<comment type="subcellular location">
    <subcellularLocation>
        <location evidence="2">Cell membrane</location>
        <topology evidence="2">Multi-pass membrane protein</topology>
    </subcellularLocation>
</comment>
<dbReference type="STRING" id="1137284.GCA_001418205_01155"/>
<comment type="catalytic activity">
    <reaction evidence="8">
        <text>2 GTP = 3',3'-c-di-GMP + 2 diphosphate</text>
        <dbReference type="Rhea" id="RHEA:24898"/>
        <dbReference type="ChEBI" id="CHEBI:33019"/>
        <dbReference type="ChEBI" id="CHEBI:37565"/>
        <dbReference type="ChEBI" id="CHEBI:58805"/>
        <dbReference type="EC" id="2.7.7.65"/>
    </reaction>
</comment>
<dbReference type="SUPFAM" id="SSF103190">
    <property type="entry name" value="Sensory domain-like"/>
    <property type="match status" value="1"/>
</dbReference>
<sequence>MRTLNRIGQFSIRMIFKQILASEADNQPNSPLPMKKLSKLHRQIFSITTILALVTIVIISVCIASLLYTQGIDNAESVLRNKNRSVTALIEGYVAPLRKAVEYTSSPASGADHSHYREQETQEKILKLFEVLQNTIPNIHYIFSGYEDGSLLINNYTPPSDFNAVIRPWYQAAIKSHPLISDGVPYQDINSKKWLVSFGKTLLNAEKKIIGVISIDAGMDAIVRALAVKDEKYPTIYNFVMDTEGKILIHPDETLPDTLHQEIISHIPKEMNTSGSLSYNNGEHNKLAHFNRIDELGWIVVTEVNLSDIRQPIVKTIASTLLVIVLGSLFTTWFMSYVLSRYLILPLKRLQQRVQEITEGKDELDKYEFPNNEIGKISEAIEKLTEKALIKKNIELKDKNTLLSTISHTDQLTSIANRRKMMEVLHTEVSNYQLGHRPFSVLMFDIDHFKRVNDTFGHEVGDQVLRRLAQVVKATIRDTDTLGRWGGEEFVIVCPNTDQNMALSIAEKVFSAIHSNNFPMQINVTVSLGLSEFTNNHSLESILVEIDRKMYRAKQLGRNQIQT</sequence>
<dbReference type="GO" id="GO:0052621">
    <property type="term" value="F:diguanylate cyclase activity"/>
    <property type="evidence" value="ECO:0007669"/>
    <property type="project" value="UniProtKB-EC"/>
</dbReference>
<dbReference type="InterPro" id="IPR000160">
    <property type="entry name" value="GGDEF_dom"/>
</dbReference>
<feature type="domain" description="GGDEF" evidence="10">
    <location>
        <begin position="437"/>
        <end position="563"/>
    </location>
</feature>
<dbReference type="Pfam" id="PF02743">
    <property type="entry name" value="dCache_1"/>
    <property type="match status" value="1"/>
</dbReference>
<evidence type="ECO:0000313" key="12">
    <source>
        <dbReference type="Proteomes" id="UP000182769"/>
    </source>
</evidence>